<organism evidence="1 2">
    <name type="scientific">Elysia marginata</name>
    <dbReference type="NCBI Taxonomy" id="1093978"/>
    <lineage>
        <taxon>Eukaryota</taxon>
        <taxon>Metazoa</taxon>
        <taxon>Spiralia</taxon>
        <taxon>Lophotrochozoa</taxon>
        <taxon>Mollusca</taxon>
        <taxon>Gastropoda</taxon>
        <taxon>Heterobranchia</taxon>
        <taxon>Euthyneura</taxon>
        <taxon>Panpulmonata</taxon>
        <taxon>Sacoglossa</taxon>
        <taxon>Placobranchoidea</taxon>
        <taxon>Plakobranchidae</taxon>
        <taxon>Elysia</taxon>
    </lineage>
</organism>
<sequence>MIANRILCVVDLNMTSLYAADWEDLIQRMENDDGLFRKFYLLYTMGMQNMEVPSFYARDKSTVLSSHDLSEEGMEILRVETTKMVITSVYKPPPTPFSGPHITNPVNKPNIIIGDFNSHNTI</sequence>
<dbReference type="InterPro" id="IPR036691">
    <property type="entry name" value="Endo/exonu/phosph_ase_sf"/>
</dbReference>
<protein>
    <recommendedName>
        <fullName evidence="3">Endonuclease/exonuclease/phosphatase domain-containing protein</fullName>
    </recommendedName>
</protein>
<dbReference type="SUPFAM" id="SSF56219">
    <property type="entry name" value="DNase I-like"/>
    <property type="match status" value="1"/>
</dbReference>
<proteinExistence type="predicted"/>
<dbReference type="Gene3D" id="3.60.10.10">
    <property type="entry name" value="Endonuclease/exonuclease/phosphatase"/>
    <property type="match status" value="1"/>
</dbReference>
<evidence type="ECO:0000313" key="2">
    <source>
        <dbReference type="Proteomes" id="UP000762676"/>
    </source>
</evidence>
<evidence type="ECO:0000313" key="1">
    <source>
        <dbReference type="EMBL" id="GFS10979.1"/>
    </source>
</evidence>
<keyword evidence="2" id="KW-1185">Reference proteome</keyword>
<gene>
    <name evidence="1" type="ORF">ElyMa_006659900</name>
</gene>
<reference evidence="1 2" key="1">
    <citation type="journal article" date="2021" name="Elife">
        <title>Chloroplast acquisition without the gene transfer in kleptoplastic sea slugs, Plakobranchus ocellatus.</title>
        <authorList>
            <person name="Maeda T."/>
            <person name="Takahashi S."/>
            <person name="Yoshida T."/>
            <person name="Shimamura S."/>
            <person name="Takaki Y."/>
            <person name="Nagai Y."/>
            <person name="Toyoda A."/>
            <person name="Suzuki Y."/>
            <person name="Arimoto A."/>
            <person name="Ishii H."/>
            <person name="Satoh N."/>
            <person name="Nishiyama T."/>
            <person name="Hasebe M."/>
            <person name="Maruyama T."/>
            <person name="Minagawa J."/>
            <person name="Obokata J."/>
            <person name="Shigenobu S."/>
        </authorList>
    </citation>
    <scope>NUCLEOTIDE SEQUENCE [LARGE SCALE GENOMIC DNA]</scope>
</reference>
<accession>A0AAV4IKI3</accession>
<dbReference type="AlphaFoldDB" id="A0AAV4IKI3"/>
<evidence type="ECO:0008006" key="3">
    <source>
        <dbReference type="Google" id="ProtNLM"/>
    </source>
</evidence>
<name>A0AAV4IKI3_9GAST</name>
<dbReference type="EMBL" id="BMAT01013356">
    <property type="protein sequence ID" value="GFS10979.1"/>
    <property type="molecule type" value="Genomic_DNA"/>
</dbReference>
<dbReference type="Proteomes" id="UP000762676">
    <property type="component" value="Unassembled WGS sequence"/>
</dbReference>
<comment type="caution">
    <text evidence="1">The sequence shown here is derived from an EMBL/GenBank/DDBJ whole genome shotgun (WGS) entry which is preliminary data.</text>
</comment>